<protein>
    <submittedName>
        <fullName evidence="4">Lipopolysaccharide transport periplasmic protein LptA</fullName>
    </submittedName>
</protein>
<dbReference type="InterPro" id="IPR005653">
    <property type="entry name" value="OstA-like_N"/>
</dbReference>
<evidence type="ECO:0000256" key="2">
    <source>
        <dbReference type="SAM" id="SignalP"/>
    </source>
</evidence>
<dbReference type="InterPro" id="IPR052037">
    <property type="entry name" value="LPS_export_LptA"/>
</dbReference>
<dbReference type="GO" id="GO:0015920">
    <property type="term" value="P:lipopolysaccharide transport"/>
    <property type="evidence" value="ECO:0007669"/>
    <property type="project" value="TreeGrafter"/>
</dbReference>
<sequence length="168" mass="17537">MACLAAVPLALPVALPTALLIARPATAQETSISFGTGSSDTKAPIYVDSDQLSVSQTDGTAVFEGNVKVAQNDMKLSAPRVLVVYNEAGDEIERLEATGGVTLVSGEDAAEGDRADYDVVNGNIVMRDNVLLLQGNSTIASDIMHVDLDSGSARMEGRVRTVLQSGKD</sequence>
<feature type="signal peptide" evidence="2">
    <location>
        <begin position="1"/>
        <end position="27"/>
    </location>
</feature>
<dbReference type="PANTHER" id="PTHR36504:SF1">
    <property type="entry name" value="LIPOPOLYSACCHARIDE EXPORT SYSTEM PROTEIN LPTA"/>
    <property type="match status" value="1"/>
</dbReference>
<proteinExistence type="predicted"/>
<feature type="domain" description="Organic solvent tolerance-like N-terminal" evidence="3">
    <location>
        <begin position="46"/>
        <end position="151"/>
    </location>
</feature>
<evidence type="ECO:0000259" key="3">
    <source>
        <dbReference type="Pfam" id="PF03968"/>
    </source>
</evidence>
<keyword evidence="5" id="KW-1185">Reference proteome</keyword>
<dbReference type="AlphaFoldDB" id="A0A399J8T3"/>
<dbReference type="GO" id="GO:0009279">
    <property type="term" value="C:cell outer membrane"/>
    <property type="evidence" value="ECO:0007669"/>
    <property type="project" value="TreeGrafter"/>
</dbReference>
<feature type="chain" id="PRO_5017427772" evidence="2">
    <location>
        <begin position="28"/>
        <end position="168"/>
    </location>
</feature>
<dbReference type="Gene3D" id="2.60.450.10">
    <property type="entry name" value="Lipopolysaccharide (LPS) transport protein A like domain"/>
    <property type="match status" value="1"/>
</dbReference>
<dbReference type="EMBL" id="QWJJ01000002">
    <property type="protein sequence ID" value="RII40452.1"/>
    <property type="molecule type" value="Genomic_DNA"/>
</dbReference>
<dbReference type="Proteomes" id="UP000265848">
    <property type="component" value="Unassembled WGS sequence"/>
</dbReference>
<dbReference type="GO" id="GO:0017089">
    <property type="term" value="F:glycolipid transfer activity"/>
    <property type="evidence" value="ECO:0007669"/>
    <property type="project" value="TreeGrafter"/>
</dbReference>
<evidence type="ECO:0000313" key="5">
    <source>
        <dbReference type="Proteomes" id="UP000265848"/>
    </source>
</evidence>
<dbReference type="RefSeq" id="WP_119397692.1">
    <property type="nucleotide sequence ID" value="NZ_QWJJ01000002.1"/>
</dbReference>
<comment type="caution">
    <text evidence="4">The sequence shown here is derived from an EMBL/GenBank/DDBJ whole genome shotgun (WGS) entry which is preliminary data.</text>
</comment>
<accession>A0A399J8T3</accession>
<name>A0A399J8T3_9RHOB</name>
<organism evidence="4 5">
    <name type="scientific">Pseudooceanicola sediminis</name>
    <dbReference type="NCBI Taxonomy" id="2211117"/>
    <lineage>
        <taxon>Bacteria</taxon>
        <taxon>Pseudomonadati</taxon>
        <taxon>Pseudomonadota</taxon>
        <taxon>Alphaproteobacteria</taxon>
        <taxon>Rhodobacterales</taxon>
        <taxon>Paracoccaceae</taxon>
        <taxon>Pseudooceanicola</taxon>
    </lineage>
</organism>
<dbReference type="Pfam" id="PF03968">
    <property type="entry name" value="LptD_N"/>
    <property type="match status" value="1"/>
</dbReference>
<evidence type="ECO:0000256" key="1">
    <source>
        <dbReference type="ARBA" id="ARBA00022729"/>
    </source>
</evidence>
<dbReference type="PANTHER" id="PTHR36504">
    <property type="entry name" value="LIPOPOLYSACCHARIDE EXPORT SYSTEM PROTEIN LPTA"/>
    <property type="match status" value="1"/>
</dbReference>
<dbReference type="OrthoDB" id="9811926at2"/>
<keyword evidence="1 2" id="KW-0732">Signal</keyword>
<gene>
    <name evidence="4" type="ORF">DL237_03600</name>
</gene>
<reference evidence="4 5" key="1">
    <citation type="submission" date="2018-08" db="EMBL/GenBank/DDBJ databases">
        <title>Pseudooceanicola sediminis CY03 in the family Rhodobacteracea.</title>
        <authorList>
            <person name="Zhang Y.-J."/>
        </authorList>
    </citation>
    <scope>NUCLEOTIDE SEQUENCE [LARGE SCALE GENOMIC DNA]</scope>
    <source>
        <strain evidence="4 5">CY03</strain>
    </source>
</reference>
<evidence type="ECO:0000313" key="4">
    <source>
        <dbReference type="EMBL" id="RII40452.1"/>
    </source>
</evidence>
<dbReference type="GO" id="GO:0030288">
    <property type="term" value="C:outer membrane-bounded periplasmic space"/>
    <property type="evidence" value="ECO:0007669"/>
    <property type="project" value="TreeGrafter"/>
</dbReference>